<sequence length="122" mass="13956">MAHGFAAAAILPTILDYPVAITLVTILLLVSSLAHTLWRHVWLQSAQSVVSLRLTGKDICEVRLLSNDYLNYMIDAGTFVAPYLTVLSLKTNRCFQRRTIVILPDSVDRESFRQLRVWLRWK</sequence>
<evidence type="ECO:0000313" key="3">
    <source>
        <dbReference type="Proteomes" id="UP000198729"/>
    </source>
</evidence>
<accession>A0A1G5SGW7</accession>
<dbReference type="AlphaFoldDB" id="A0A1G5SGW7"/>
<dbReference type="Pfam" id="PF07254">
    <property type="entry name" value="Cpta_toxin"/>
    <property type="match status" value="1"/>
</dbReference>
<dbReference type="STRING" id="51642.NSMM_520022"/>
<evidence type="ECO:0000256" key="1">
    <source>
        <dbReference type="SAM" id="Phobius"/>
    </source>
</evidence>
<protein>
    <recommendedName>
        <fullName evidence="4">Toxin CptA</fullName>
    </recommendedName>
</protein>
<keyword evidence="1" id="KW-1133">Transmembrane helix</keyword>
<name>A0A1G5SGW7_9PROT</name>
<evidence type="ECO:0008006" key="4">
    <source>
        <dbReference type="Google" id="ProtNLM"/>
    </source>
</evidence>
<dbReference type="Proteomes" id="UP000198729">
    <property type="component" value="Unassembled WGS sequence"/>
</dbReference>
<organism evidence="2 3">
    <name type="scientific">Nitrosomonas mobilis</name>
    <dbReference type="NCBI Taxonomy" id="51642"/>
    <lineage>
        <taxon>Bacteria</taxon>
        <taxon>Pseudomonadati</taxon>
        <taxon>Pseudomonadota</taxon>
        <taxon>Betaproteobacteria</taxon>
        <taxon>Nitrosomonadales</taxon>
        <taxon>Nitrosomonadaceae</taxon>
        <taxon>Nitrosomonas</taxon>
    </lineage>
</organism>
<keyword evidence="1" id="KW-0812">Transmembrane</keyword>
<dbReference type="InterPro" id="IPR009883">
    <property type="entry name" value="YgfX"/>
</dbReference>
<keyword evidence="3" id="KW-1185">Reference proteome</keyword>
<evidence type="ECO:0000313" key="2">
    <source>
        <dbReference type="EMBL" id="SCZ86352.1"/>
    </source>
</evidence>
<dbReference type="EMBL" id="FMWO01000061">
    <property type="protein sequence ID" value="SCZ86352.1"/>
    <property type="molecule type" value="Genomic_DNA"/>
</dbReference>
<proteinExistence type="predicted"/>
<feature type="transmembrane region" description="Helical" evidence="1">
    <location>
        <begin position="17"/>
        <end position="38"/>
    </location>
</feature>
<keyword evidence="1" id="KW-0472">Membrane</keyword>
<reference evidence="2 3" key="1">
    <citation type="submission" date="2016-10" db="EMBL/GenBank/DDBJ databases">
        <authorList>
            <person name="de Groot N.N."/>
        </authorList>
    </citation>
    <scope>NUCLEOTIDE SEQUENCE [LARGE SCALE GENOMIC DNA]</scope>
    <source>
        <strain evidence="2">1</strain>
    </source>
</reference>
<gene>
    <name evidence="2" type="ORF">NSMM_520022</name>
</gene>